<reference evidence="1" key="2">
    <citation type="journal article" date="2024" name="Plant">
        <title>Genomic evolution and insights into agronomic trait innovations of Sesamum species.</title>
        <authorList>
            <person name="Miao H."/>
            <person name="Wang L."/>
            <person name="Qu L."/>
            <person name="Liu H."/>
            <person name="Sun Y."/>
            <person name="Le M."/>
            <person name="Wang Q."/>
            <person name="Wei S."/>
            <person name="Zheng Y."/>
            <person name="Lin W."/>
            <person name="Duan Y."/>
            <person name="Cao H."/>
            <person name="Xiong S."/>
            <person name="Wang X."/>
            <person name="Wei L."/>
            <person name="Li C."/>
            <person name="Ma Q."/>
            <person name="Ju M."/>
            <person name="Zhao R."/>
            <person name="Li G."/>
            <person name="Mu C."/>
            <person name="Tian Q."/>
            <person name="Mei H."/>
            <person name="Zhang T."/>
            <person name="Gao T."/>
            <person name="Zhang H."/>
        </authorList>
    </citation>
    <scope>NUCLEOTIDE SEQUENCE</scope>
    <source>
        <strain evidence="1">G02</strain>
    </source>
</reference>
<evidence type="ECO:0000313" key="1">
    <source>
        <dbReference type="EMBL" id="KAL0282763.1"/>
    </source>
</evidence>
<dbReference type="EMBL" id="JACGWJ010001379">
    <property type="protein sequence ID" value="KAL0282763.1"/>
    <property type="molecule type" value="Genomic_DNA"/>
</dbReference>
<comment type="caution">
    <text evidence="1">The sequence shown here is derived from an EMBL/GenBank/DDBJ whole genome shotgun (WGS) entry which is preliminary data.</text>
</comment>
<protein>
    <submittedName>
        <fullName evidence="1">Uncharacterized protein</fullName>
    </submittedName>
</protein>
<name>A0AAW2ILV7_SESRA</name>
<organism evidence="1">
    <name type="scientific">Sesamum radiatum</name>
    <name type="common">Black benniseed</name>
    <dbReference type="NCBI Taxonomy" id="300843"/>
    <lineage>
        <taxon>Eukaryota</taxon>
        <taxon>Viridiplantae</taxon>
        <taxon>Streptophyta</taxon>
        <taxon>Embryophyta</taxon>
        <taxon>Tracheophyta</taxon>
        <taxon>Spermatophyta</taxon>
        <taxon>Magnoliopsida</taxon>
        <taxon>eudicotyledons</taxon>
        <taxon>Gunneridae</taxon>
        <taxon>Pentapetalae</taxon>
        <taxon>asterids</taxon>
        <taxon>lamiids</taxon>
        <taxon>Lamiales</taxon>
        <taxon>Pedaliaceae</taxon>
        <taxon>Sesamum</taxon>
    </lineage>
</organism>
<gene>
    <name evidence="1" type="ORF">Sradi_7252200</name>
</gene>
<reference evidence="1" key="1">
    <citation type="submission" date="2020-06" db="EMBL/GenBank/DDBJ databases">
        <authorList>
            <person name="Li T."/>
            <person name="Hu X."/>
            <person name="Zhang T."/>
            <person name="Song X."/>
            <person name="Zhang H."/>
            <person name="Dai N."/>
            <person name="Sheng W."/>
            <person name="Hou X."/>
            <person name="Wei L."/>
        </authorList>
    </citation>
    <scope>NUCLEOTIDE SEQUENCE</scope>
    <source>
        <strain evidence="1">G02</strain>
        <tissue evidence="1">Leaf</tissue>
    </source>
</reference>
<dbReference type="AlphaFoldDB" id="A0AAW2ILV7"/>
<proteinExistence type="predicted"/>
<sequence>MSVTLLAKLSKLLFGELRFSLSLTSGGQLCCVQTQAGYPVGVSPPSDKTGLVRVLLEKWTMHLARRRIKLDQRERIGFIELSTA</sequence>
<accession>A0AAW2ILV7</accession>